<evidence type="ECO:0000313" key="8">
    <source>
        <dbReference type="EMBL" id="MFF3340698.1"/>
    </source>
</evidence>
<evidence type="ECO:0000256" key="1">
    <source>
        <dbReference type="ARBA" id="ARBA00001974"/>
    </source>
</evidence>
<evidence type="ECO:0000256" key="5">
    <source>
        <dbReference type="ARBA" id="ARBA00023002"/>
    </source>
</evidence>
<dbReference type="SUPFAM" id="SSF56176">
    <property type="entry name" value="FAD-binding/transporter-associated domain-like"/>
    <property type="match status" value="1"/>
</dbReference>
<evidence type="ECO:0000256" key="2">
    <source>
        <dbReference type="ARBA" id="ARBA00005466"/>
    </source>
</evidence>
<dbReference type="InterPro" id="IPR006094">
    <property type="entry name" value="Oxid_FAD_bind_N"/>
</dbReference>
<evidence type="ECO:0000256" key="3">
    <source>
        <dbReference type="ARBA" id="ARBA00022630"/>
    </source>
</evidence>
<dbReference type="InterPro" id="IPR016167">
    <property type="entry name" value="FAD-bd_PCMH_sub1"/>
</dbReference>
<evidence type="ECO:0000313" key="9">
    <source>
        <dbReference type="Proteomes" id="UP001601976"/>
    </source>
</evidence>
<dbReference type="RefSeq" id="WP_355721181.1">
    <property type="nucleotide sequence ID" value="NZ_JBEXNP010000009.1"/>
</dbReference>
<dbReference type="Pfam" id="PF01565">
    <property type="entry name" value="FAD_binding_4"/>
    <property type="match status" value="1"/>
</dbReference>
<dbReference type="InterPro" id="IPR016166">
    <property type="entry name" value="FAD-bd_PCMH"/>
</dbReference>
<proteinExistence type="inferred from homology"/>
<dbReference type="InterPro" id="IPR016169">
    <property type="entry name" value="FAD-bd_PCMH_sub2"/>
</dbReference>
<organism evidence="8 9">
    <name type="scientific">Streptomyces flavidovirens</name>
    <dbReference type="NCBI Taxonomy" id="67298"/>
    <lineage>
        <taxon>Bacteria</taxon>
        <taxon>Bacillati</taxon>
        <taxon>Actinomycetota</taxon>
        <taxon>Actinomycetes</taxon>
        <taxon>Kitasatosporales</taxon>
        <taxon>Streptomycetaceae</taxon>
        <taxon>Streptomyces</taxon>
    </lineage>
</organism>
<dbReference type="PROSITE" id="PS51387">
    <property type="entry name" value="FAD_PCMH"/>
    <property type="match status" value="1"/>
</dbReference>
<dbReference type="Pfam" id="PF08031">
    <property type="entry name" value="BBE"/>
    <property type="match status" value="1"/>
</dbReference>
<dbReference type="PANTHER" id="PTHR42973:SF39">
    <property type="entry name" value="FAD-BINDING PCMH-TYPE DOMAIN-CONTAINING PROTEIN"/>
    <property type="match status" value="1"/>
</dbReference>
<gene>
    <name evidence="8" type="ORF">ACFYWW_18485</name>
</gene>
<comment type="similarity">
    <text evidence="2">Belongs to the oxygen-dependent FAD-linked oxidoreductase family.</text>
</comment>
<name>A0ABW6RIF5_9ACTN</name>
<comment type="cofactor">
    <cofactor evidence="1">
        <name>FAD</name>
        <dbReference type="ChEBI" id="CHEBI:57692"/>
    </cofactor>
</comment>
<protein>
    <submittedName>
        <fullName evidence="8">FAD-binding oxidoreductase</fullName>
    </submittedName>
</protein>
<evidence type="ECO:0000259" key="7">
    <source>
        <dbReference type="PROSITE" id="PS51387"/>
    </source>
</evidence>
<reference evidence="8 9" key="1">
    <citation type="submission" date="2024-10" db="EMBL/GenBank/DDBJ databases">
        <title>The Natural Products Discovery Center: Release of the First 8490 Sequenced Strains for Exploring Actinobacteria Biosynthetic Diversity.</title>
        <authorList>
            <person name="Kalkreuter E."/>
            <person name="Kautsar S.A."/>
            <person name="Yang D."/>
            <person name="Bader C.D."/>
            <person name="Teijaro C.N."/>
            <person name="Fluegel L."/>
            <person name="Davis C.M."/>
            <person name="Simpson J.R."/>
            <person name="Lauterbach L."/>
            <person name="Steele A.D."/>
            <person name="Gui C."/>
            <person name="Meng S."/>
            <person name="Li G."/>
            <person name="Viehrig K."/>
            <person name="Ye F."/>
            <person name="Su P."/>
            <person name="Kiefer A.F."/>
            <person name="Nichols A."/>
            <person name="Cepeda A.J."/>
            <person name="Yan W."/>
            <person name="Fan B."/>
            <person name="Jiang Y."/>
            <person name="Adhikari A."/>
            <person name="Zheng C.-J."/>
            <person name="Schuster L."/>
            <person name="Cowan T.M."/>
            <person name="Smanski M.J."/>
            <person name="Chevrette M.G."/>
            <person name="De Carvalho L.P.S."/>
            <person name="Shen B."/>
        </authorList>
    </citation>
    <scope>NUCLEOTIDE SEQUENCE [LARGE SCALE GENOMIC DNA]</scope>
    <source>
        <strain evidence="8 9">NPDC003029</strain>
    </source>
</reference>
<dbReference type="PANTHER" id="PTHR42973">
    <property type="entry name" value="BINDING OXIDOREDUCTASE, PUTATIVE (AFU_ORTHOLOGUE AFUA_1G17690)-RELATED"/>
    <property type="match status" value="1"/>
</dbReference>
<dbReference type="InterPro" id="IPR050416">
    <property type="entry name" value="FAD-linked_Oxidoreductase"/>
</dbReference>
<feature type="region of interest" description="Disordered" evidence="6">
    <location>
        <begin position="1"/>
        <end position="20"/>
    </location>
</feature>
<comment type="caution">
    <text evidence="8">The sequence shown here is derived from an EMBL/GenBank/DDBJ whole genome shotgun (WGS) entry which is preliminary data.</text>
</comment>
<dbReference type="InterPro" id="IPR036318">
    <property type="entry name" value="FAD-bd_PCMH-like_sf"/>
</dbReference>
<dbReference type="EMBL" id="JBIAPK010000005">
    <property type="protein sequence ID" value="MFF3340698.1"/>
    <property type="molecule type" value="Genomic_DNA"/>
</dbReference>
<accession>A0ABW6RIF5</accession>
<dbReference type="Gene3D" id="3.30.465.10">
    <property type="match status" value="1"/>
</dbReference>
<sequence length="473" mass="50963">MTTRTTPSTEPTQPAQPTQPTDLDLELLRATVRGEVIGPADPSYDEARRVYNAIHDRSPAVVVRAVNAGDVIAAVRFARDHALPLAVRGGSHAVAGYGTCDGGLVADLTRMRAVRVDPAARTARAEGGCTWGDFNHATHAFGLATTGGVVSTTGIGGLTLGGGMGNLSRRCGLTCDNLLSADVVTAEGAFVTCDAGHHPDLFWALRGGGGNFGIVTSFEYRLHPVSDILGGPTFYPLDGDVARAWTGLNAEAPEELNTLFAVLLGPQVPFLPERWHGRPVCAVLTCFSGPADKDDTVRARLGALGPVIGQYLDRMPYPVINTLFDEDLPPGLYHYWKGNFSRELTDGAIDVHMKYGATIPSMESDTVIFPIDGACHRVGGEDTAFAYRDASYSAAFGASYKDPADTGHNVAWTRAYDAALRPHTEEAGYINFMDADDQARVRANYRQNYDRLRAVKRQYDPENVFRINHNIAP</sequence>
<evidence type="ECO:0000256" key="4">
    <source>
        <dbReference type="ARBA" id="ARBA00022827"/>
    </source>
</evidence>
<feature type="domain" description="FAD-binding PCMH-type" evidence="7">
    <location>
        <begin position="55"/>
        <end position="225"/>
    </location>
</feature>
<dbReference type="Gene3D" id="3.30.43.10">
    <property type="entry name" value="Uridine Diphospho-n-acetylenolpyruvylglucosamine Reductase, domain 2"/>
    <property type="match status" value="1"/>
</dbReference>
<keyword evidence="3" id="KW-0285">Flavoprotein</keyword>
<keyword evidence="5" id="KW-0560">Oxidoreductase</keyword>
<dbReference type="InterPro" id="IPR012951">
    <property type="entry name" value="BBE"/>
</dbReference>
<dbReference type="Gene3D" id="3.40.462.20">
    <property type="match status" value="1"/>
</dbReference>
<keyword evidence="9" id="KW-1185">Reference proteome</keyword>
<dbReference type="Proteomes" id="UP001601976">
    <property type="component" value="Unassembled WGS sequence"/>
</dbReference>
<evidence type="ECO:0000256" key="6">
    <source>
        <dbReference type="SAM" id="MobiDB-lite"/>
    </source>
</evidence>
<keyword evidence="4" id="KW-0274">FAD</keyword>